<organism evidence="3 4">
    <name type="scientific">Leucobacter chromiiresistens</name>
    <dbReference type="NCBI Taxonomy" id="1079994"/>
    <lineage>
        <taxon>Bacteria</taxon>
        <taxon>Bacillati</taxon>
        <taxon>Actinomycetota</taxon>
        <taxon>Actinomycetes</taxon>
        <taxon>Micrococcales</taxon>
        <taxon>Microbacteriaceae</taxon>
        <taxon>Leucobacter</taxon>
    </lineage>
</organism>
<feature type="domain" description="Peptidoglycan binding-like" evidence="2">
    <location>
        <begin position="126"/>
        <end position="173"/>
    </location>
</feature>
<dbReference type="PANTHER" id="PTHR30469">
    <property type="entry name" value="MULTIDRUG RESISTANCE PROTEIN MDTA"/>
    <property type="match status" value="1"/>
</dbReference>
<dbReference type="SUPFAM" id="SSF47090">
    <property type="entry name" value="PGBD-like"/>
    <property type="match status" value="1"/>
</dbReference>
<dbReference type="InterPro" id="IPR002477">
    <property type="entry name" value="Peptidoglycan-bd-like"/>
</dbReference>
<dbReference type="GO" id="GO:0015562">
    <property type="term" value="F:efflux transmembrane transporter activity"/>
    <property type="evidence" value="ECO:0007669"/>
    <property type="project" value="TreeGrafter"/>
</dbReference>
<gene>
    <name evidence="3" type="ORF">SAMN04488565_2108</name>
</gene>
<evidence type="ECO:0000313" key="4">
    <source>
        <dbReference type="Proteomes" id="UP000182690"/>
    </source>
</evidence>
<proteinExistence type="predicted"/>
<evidence type="ECO:0000313" key="3">
    <source>
        <dbReference type="EMBL" id="SDQ31566.1"/>
    </source>
</evidence>
<dbReference type="GO" id="GO:1990281">
    <property type="term" value="C:efflux pump complex"/>
    <property type="evidence" value="ECO:0007669"/>
    <property type="project" value="TreeGrafter"/>
</dbReference>
<dbReference type="Gene3D" id="1.10.101.10">
    <property type="entry name" value="PGBD-like superfamily/PGBD"/>
    <property type="match status" value="1"/>
</dbReference>
<reference evidence="3 4" key="1">
    <citation type="submission" date="2016-10" db="EMBL/GenBank/DDBJ databases">
        <authorList>
            <person name="de Groot N.N."/>
        </authorList>
    </citation>
    <scope>NUCLEOTIDE SEQUENCE [LARGE SCALE GENOMIC DNA]</scope>
    <source>
        <strain evidence="3 4">DSM 22788</strain>
    </source>
</reference>
<dbReference type="STRING" id="1079994.SAMN04488565_2108"/>
<dbReference type="Pfam" id="PF01471">
    <property type="entry name" value="PG_binding_1"/>
    <property type="match status" value="1"/>
</dbReference>
<protein>
    <submittedName>
        <fullName evidence="3">Multidrug efflux pump subunit AcrA (Membrane-fusion protein)</fullName>
    </submittedName>
</protein>
<dbReference type="Gene3D" id="2.40.420.20">
    <property type="match status" value="1"/>
</dbReference>
<dbReference type="Proteomes" id="UP000182690">
    <property type="component" value="Unassembled WGS sequence"/>
</dbReference>
<name>A0A1H0ZWX1_9MICO</name>
<feature type="chain" id="PRO_5039575604" evidence="1">
    <location>
        <begin position="38"/>
        <end position="356"/>
    </location>
</feature>
<dbReference type="EMBL" id="FNKB01000001">
    <property type="protein sequence ID" value="SDQ31566.1"/>
    <property type="molecule type" value="Genomic_DNA"/>
</dbReference>
<sequence length="356" mass="36801">MPRKPRLRSAAIGLSFLAVLAGGLVAAKALSSAPVSAETPAQASSAATAPVVSGPLTFTTRSNGKVEFADPREVRSELAGVLNGIPDTGEIVEQGQQLFRVADRPVVLLLGDLPMWRDFAPGMTDGADVEQLKRNLADLGFFDGDIDGTYSWHAQQAVMAWQKSVGLAQDAVVPRGRIVFLPHAVRVGDRKVGLGADLAPGTVVYAASRDTVVVSTTVPVADREAVVVGSEVAVVLPGGESVTGRVASVGEPRSEEDSSGKSHIVVPVVVTPVDQSAALPHASLPAQVTFSRSTEESVLQVPVSALLAVDAGAYAVEVAGDDGVRSVPVELGRFADGKVEIVGGDLHEGDEVVIAE</sequence>
<evidence type="ECO:0000256" key="1">
    <source>
        <dbReference type="SAM" id="SignalP"/>
    </source>
</evidence>
<feature type="signal peptide" evidence="1">
    <location>
        <begin position="1"/>
        <end position="37"/>
    </location>
</feature>
<dbReference type="AlphaFoldDB" id="A0A1H0ZWX1"/>
<dbReference type="InterPro" id="IPR036365">
    <property type="entry name" value="PGBD-like_sf"/>
</dbReference>
<dbReference type="eggNOG" id="COG3409">
    <property type="taxonomic scope" value="Bacteria"/>
</dbReference>
<keyword evidence="1" id="KW-0732">Signal</keyword>
<accession>A0A1H0ZWX1</accession>
<dbReference type="InterPro" id="IPR036366">
    <property type="entry name" value="PGBDSf"/>
</dbReference>
<evidence type="ECO:0000259" key="2">
    <source>
        <dbReference type="Pfam" id="PF01471"/>
    </source>
</evidence>